<dbReference type="AlphaFoldDB" id="A0A7X5TJA4"/>
<dbReference type="EMBL" id="PUJW01000019">
    <property type="protein sequence ID" value="NHB93752.1"/>
    <property type="molecule type" value="Genomic_DNA"/>
</dbReference>
<evidence type="ECO:0000313" key="1">
    <source>
        <dbReference type="EMBL" id="NHB93752.1"/>
    </source>
</evidence>
<reference evidence="1 2" key="1">
    <citation type="submission" date="2018-02" db="EMBL/GenBank/DDBJ databases">
        <authorList>
            <person name="Machado R.A."/>
        </authorList>
    </citation>
    <scope>NUCLEOTIDE SEQUENCE [LARGE SCALE GENOMIC DNA]</scope>
    <source>
        <strain evidence="1 2">DSM 19724</strain>
    </source>
</reference>
<keyword evidence="2" id="KW-1185">Reference proteome</keyword>
<sequence>MRKPITLDNARYRSGLARSLYEVIIDIANKEECSSTLADLIALACDVNSEVYRSLEAALTDEVKHA</sequence>
<accession>A0A7X5TJA4</accession>
<dbReference type="RefSeq" id="WP_166309177.1">
    <property type="nucleotide sequence ID" value="NZ_CAWPIB010000019.1"/>
</dbReference>
<proteinExistence type="predicted"/>
<organism evidence="1 2">
    <name type="scientific">Photorhabdus cinerea</name>
    <dbReference type="NCBI Taxonomy" id="471575"/>
    <lineage>
        <taxon>Bacteria</taxon>
        <taxon>Pseudomonadati</taxon>
        <taxon>Pseudomonadota</taxon>
        <taxon>Gammaproteobacteria</taxon>
        <taxon>Enterobacterales</taxon>
        <taxon>Morganellaceae</taxon>
        <taxon>Photorhabdus</taxon>
    </lineage>
</organism>
<evidence type="ECO:0000313" key="2">
    <source>
        <dbReference type="Proteomes" id="UP000591844"/>
    </source>
</evidence>
<gene>
    <name evidence="1" type="ORF">C5469_17035</name>
</gene>
<name>A0A7X5TJA4_9GAMM</name>
<comment type="caution">
    <text evidence="1">The sequence shown here is derived from an EMBL/GenBank/DDBJ whole genome shotgun (WGS) entry which is preliminary data.</text>
</comment>
<dbReference type="Proteomes" id="UP000591844">
    <property type="component" value="Unassembled WGS sequence"/>
</dbReference>
<protein>
    <submittedName>
        <fullName evidence="1">Uncharacterized protein</fullName>
    </submittedName>
</protein>